<evidence type="ECO:0000313" key="6">
    <source>
        <dbReference type="EMBL" id="CAF1456779.1"/>
    </source>
</evidence>
<dbReference type="PANTHER" id="PTHR42715">
    <property type="entry name" value="BETA-GLUCOSIDASE"/>
    <property type="match status" value="1"/>
</dbReference>
<evidence type="ECO:0000313" key="7">
    <source>
        <dbReference type="EMBL" id="CAF4250787.1"/>
    </source>
</evidence>
<dbReference type="InterPro" id="IPR050288">
    <property type="entry name" value="Cellulose_deg_GH3"/>
</dbReference>
<evidence type="ECO:0000256" key="3">
    <source>
        <dbReference type="ARBA" id="ARBA00012744"/>
    </source>
</evidence>
<dbReference type="Proteomes" id="UP000677228">
    <property type="component" value="Unassembled WGS sequence"/>
</dbReference>
<dbReference type="InterPro" id="IPR013783">
    <property type="entry name" value="Ig-like_fold"/>
</dbReference>
<evidence type="ECO:0000256" key="2">
    <source>
        <dbReference type="ARBA" id="ARBA00005336"/>
    </source>
</evidence>
<comment type="caution">
    <text evidence="7">The sequence shown here is derived from an EMBL/GenBank/DDBJ whole genome shotgun (WGS) entry which is preliminary data.</text>
</comment>
<dbReference type="EMBL" id="CAJNOK010030167">
    <property type="protein sequence ID" value="CAF1456779.1"/>
    <property type="molecule type" value="Genomic_DNA"/>
</dbReference>
<dbReference type="Gene3D" id="2.60.40.10">
    <property type="entry name" value="Immunoglobulins"/>
    <property type="match status" value="1"/>
</dbReference>
<keyword evidence="4" id="KW-0378">Hydrolase</keyword>
<dbReference type="EMBL" id="CAJOBA010052028">
    <property type="protein sequence ID" value="CAF4250787.1"/>
    <property type="molecule type" value="Genomic_DNA"/>
</dbReference>
<proteinExistence type="inferred from homology"/>
<comment type="catalytic activity">
    <reaction evidence="1">
        <text>Hydrolysis of terminal, non-reducing beta-D-glucosyl residues with release of beta-D-glucose.</text>
        <dbReference type="EC" id="3.2.1.21"/>
    </reaction>
</comment>
<dbReference type="PANTHER" id="PTHR42715:SF10">
    <property type="entry name" value="BETA-GLUCOSIDASE"/>
    <property type="match status" value="1"/>
</dbReference>
<evidence type="ECO:0000256" key="1">
    <source>
        <dbReference type="ARBA" id="ARBA00000448"/>
    </source>
</evidence>
<dbReference type="SMART" id="SM01217">
    <property type="entry name" value="Fn3_like"/>
    <property type="match status" value="1"/>
</dbReference>
<reference evidence="7" key="1">
    <citation type="submission" date="2021-02" db="EMBL/GenBank/DDBJ databases">
        <authorList>
            <person name="Nowell W R."/>
        </authorList>
    </citation>
    <scope>NUCLEOTIDE SEQUENCE</scope>
</reference>
<dbReference type="Pfam" id="PF14310">
    <property type="entry name" value="Fn3-like"/>
    <property type="match status" value="1"/>
</dbReference>
<dbReference type="GO" id="GO:0008422">
    <property type="term" value="F:beta-glucosidase activity"/>
    <property type="evidence" value="ECO:0007669"/>
    <property type="project" value="UniProtKB-EC"/>
</dbReference>
<protein>
    <recommendedName>
        <fullName evidence="3">beta-glucosidase</fullName>
        <ecNumber evidence="3">3.2.1.21</ecNumber>
    </recommendedName>
</protein>
<accession>A0A8S2STS7</accession>
<dbReference type="AlphaFoldDB" id="A0A8S2STS7"/>
<feature type="domain" description="Fibronectin type III-like" evidence="5">
    <location>
        <begin position="4"/>
        <end position="73"/>
    </location>
</feature>
<name>A0A8S2STS7_9BILA</name>
<sequence>DGEEVVQLYIGDPVASVTRAVWELKNFQKVFLRAQEREEISFVITTDDLKFFDSYLHYIWEEGVFNIYIGPDSVNTQSVQVTWFK</sequence>
<evidence type="ECO:0000259" key="5">
    <source>
        <dbReference type="SMART" id="SM01217"/>
    </source>
</evidence>
<dbReference type="EC" id="3.2.1.21" evidence="3"/>
<evidence type="ECO:0000256" key="4">
    <source>
        <dbReference type="ARBA" id="ARBA00022801"/>
    </source>
</evidence>
<evidence type="ECO:0000313" key="8">
    <source>
        <dbReference type="Proteomes" id="UP000682733"/>
    </source>
</evidence>
<dbReference type="InterPro" id="IPR026891">
    <property type="entry name" value="Fn3-like"/>
</dbReference>
<gene>
    <name evidence="6" type="ORF">OVA965_LOCUS35072</name>
    <name evidence="7" type="ORF">TMI583_LOCUS36031</name>
</gene>
<comment type="similarity">
    <text evidence="2">Belongs to the glycosyl hydrolase 3 family.</text>
</comment>
<organism evidence="7 8">
    <name type="scientific">Didymodactylos carnosus</name>
    <dbReference type="NCBI Taxonomy" id="1234261"/>
    <lineage>
        <taxon>Eukaryota</taxon>
        <taxon>Metazoa</taxon>
        <taxon>Spiralia</taxon>
        <taxon>Gnathifera</taxon>
        <taxon>Rotifera</taxon>
        <taxon>Eurotatoria</taxon>
        <taxon>Bdelloidea</taxon>
        <taxon>Philodinida</taxon>
        <taxon>Philodinidae</taxon>
        <taxon>Didymodactylos</taxon>
    </lineage>
</organism>
<dbReference type="Proteomes" id="UP000682733">
    <property type="component" value="Unassembled WGS sequence"/>
</dbReference>
<feature type="non-terminal residue" evidence="7">
    <location>
        <position position="1"/>
    </location>
</feature>